<accession>A0A9D2CM02</accession>
<organism evidence="2 3">
    <name type="scientific">Candidatus Bacteroides pullicola</name>
    <dbReference type="NCBI Taxonomy" id="2838475"/>
    <lineage>
        <taxon>Bacteria</taxon>
        <taxon>Pseudomonadati</taxon>
        <taxon>Bacteroidota</taxon>
        <taxon>Bacteroidia</taxon>
        <taxon>Bacteroidales</taxon>
        <taxon>Bacteroidaceae</taxon>
        <taxon>Bacteroides</taxon>
    </lineage>
</organism>
<name>A0A9D2CM02_9BACE</name>
<feature type="signal peptide" evidence="1">
    <location>
        <begin position="1"/>
        <end position="23"/>
    </location>
</feature>
<dbReference type="EMBL" id="DXCV01000066">
    <property type="protein sequence ID" value="HIY89094.1"/>
    <property type="molecule type" value="Genomic_DNA"/>
</dbReference>
<evidence type="ECO:0000256" key="1">
    <source>
        <dbReference type="SAM" id="SignalP"/>
    </source>
</evidence>
<comment type="caution">
    <text evidence="2">The sequence shown here is derived from an EMBL/GenBank/DDBJ whole genome shotgun (WGS) entry which is preliminary data.</text>
</comment>
<evidence type="ECO:0000313" key="3">
    <source>
        <dbReference type="Proteomes" id="UP000886851"/>
    </source>
</evidence>
<dbReference type="InterPro" id="IPR018673">
    <property type="entry name" value="DUF2141"/>
</dbReference>
<proteinExistence type="predicted"/>
<evidence type="ECO:0000313" key="2">
    <source>
        <dbReference type="EMBL" id="HIY89094.1"/>
    </source>
</evidence>
<feature type="chain" id="PRO_5039127296" evidence="1">
    <location>
        <begin position="24"/>
        <end position="139"/>
    </location>
</feature>
<keyword evidence="1" id="KW-0732">Signal</keyword>
<gene>
    <name evidence="2" type="ORF">H9824_10380</name>
</gene>
<dbReference type="Pfam" id="PF09912">
    <property type="entry name" value="DUF2141"/>
    <property type="match status" value="1"/>
</dbReference>
<dbReference type="AlphaFoldDB" id="A0A9D2CM02"/>
<sequence length="139" mass="15067">MKTKAMILLAALLLLGIAARVQAQCLTLEVRDIDRPQGFLYVAVYSSPDNFLKKLLTGFRVEVKDKTLTVPCEGLPEGTYALALFQDLNGNGTLDTGAYGIPQEPTGFSNDAQGVMGPPSFEKCSFTLRGDTTLTVHLR</sequence>
<dbReference type="Proteomes" id="UP000886851">
    <property type="component" value="Unassembled WGS sequence"/>
</dbReference>
<reference evidence="2" key="1">
    <citation type="journal article" date="2021" name="PeerJ">
        <title>Extensive microbial diversity within the chicken gut microbiome revealed by metagenomics and culture.</title>
        <authorList>
            <person name="Gilroy R."/>
            <person name="Ravi A."/>
            <person name="Getino M."/>
            <person name="Pursley I."/>
            <person name="Horton D.L."/>
            <person name="Alikhan N.F."/>
            <person name="Baker D."/>
            <person name="Gharbi K."/>
            <person name="Hall N."/>
            <person name="Watson M."/>
            <person name="Adriaenssens E.M."/>
            <person name="Foster-Nyarko E."/>
            <person name="Jarju S."/>
            <person name="Secka A."/>
            <person name="Antonio M."/>
            <person name="Oren A."/>
            <person name="Chaudhuri R.R."/>
            <person name="La Ragione R."/>
            <person name="Hildebrand F."/>
            <person name="Pallen M.J."/>
        </authorList>
    </citation>
    <scope>NUCLEOTIDE SEQUENCE</scope>
    <source>
        <strain evidence="2">Gambia2-208</strain>
    </source>
</reference>
<reference evidence="2" key="2">
    <citation type="submission" date="2021-04" db="EMBL/GenBank/DDBJ databases">
        <authorList>
            <person name="Gilroy R."/>
        </authorList>
    </citation>
    <scope>NUCLEOTIDE SEQUENCE</scope>
    <source>
        <strain evidence="2">Gambia2-208</strain>
    </source>
</reference>
<protein>
    <submittedName>
        <fullName evidence="2">DUF2141 domain-containing protein</fullName>
    </submittedName>
</protein>